<keyword evidence="2" id="KW-0812">Transmembrane</keyword>
<feature type="transmembrane region" description="Helical" evidence="2">
    <location>
        <begin position="16"/>
        <end position="37"/>
    </location>
</feature>
<evidence type="ECO:0000256" key="2">
    <source>
        <dbReference type="SAM" id="Phobius"/>
    </source>
</evidence>
<accession>A0A9X1STN9</accession>
<dbReference type="Proteomes" id="UP001138997">
    <property type="component" value="Unassembled WGS sequence"/>
</dbReference>
<keyword evidence="4" id="KW-1185">Reference proteome</keyword>
<evidence type="ECO:0000256" key="1">
    <source>
        <dbReference type="SAM" id="MobiDB-lite"/>
    </source>
</evidence>
<protein>
    <submittedName>
        <fullName evidence="3">Uncharacterized protein</fullName>
    </submittedName>
</protein>
<dbReference type="EMBL" id="JAJOMB010000003">
    <property type="protein sequence ID" value="MCD5310765.1"/>
    <property type="molecule type" value="Genomic_DNA"/>
</dbReference>
<name>A0A9X1STN9_9ACTN</name>
<sequence>MSDKQRFCSQTDECPGLWLLAMVELGIAGCITVAFAAGASLGFVIVAFFAAHLIWLAAASFSGPRRAVPQRATAGRRAPQVAPRA</sequence>
<dbReference type="AlphaFoldDB" id="A0A9X1STN9"/>
<organism evidence="3 4">
    <name type="scientific">Kineosporia babensis</name>
    <dbReference type="NCBI Taxonomy" id="499548"/>
    <lineage>
        <taxon>Bacteria</taxon>
        <taxon>Bacillati</taxon>
        <taxon>Actinomycetota</taxon>
        <taxon>Actinomycetes</taxon>
        <taxon>Kineosporiales</taxon>
        <taxon>Kineosporiaceae</taxon>
        <taxon>Kineosporia</taxon>
    </lineage>
</organism>
<feature type="region of interest" description="Disordered" evidence="1">
    <location>
        <begin position="63"/>
        <end position="85"/>
    </location>
</feature>
<keyword evidence="2" id="KW-0472">Membrane</keyword>
<evidence type="ECO:0000313" key="3">
    <source>
        <dbReference type="EMBL" id="MCD5310765.1"/>
    </source>
</evidence>
<evidence type="ECO:0000313" key="4">
    <source>
        <dbReference type="Proteomes" id="UP001138997"/>
    </source>
</evidence>
<reference evidence="3" key="1">
    <citation type="submission" date="2021-11" db="EMBL/GenBank/DDBJ databases">
        <title>Streptomyces corallinus and Kineosporia corallina sp. nov., two new coral-derived marine actinobacteria.</title>
        <authorList>
            <person name="Buangrab K."/>
            <person name="Sutthacheep M."/>
            <person name="Yeemin T."/>
            <person name="Harunari E."/>
            <person name="Igarashi Y."/>
            <person name="Sripreechasak P."/>
            <person name="Kanchanasin P."/>
            <person name="Tanasupawat S."/>
            <person name="Phongsopitanun W."/>
        </authorList>
    </citation>
    <scope>NUCLEOTIDE SEQUENCE</scope>
    <source>
        <strain evidence="3">JCM 31032</strain>
    </source>
</reference>
<dbReference type="RefSeq" id="WP_231439938.1">
    <property type="nucleotide sequence ID" value="NZ_JAJOMB010000003.1"/>
</dbReference>
<proteinExistence type="predicted"/>
<keyword evidence="2" id="KW-1133">Transmembrane helix</keyword>
<gene>
    <name evidence="3" type="ORF">LR394_07660</name>
</gene>
<feature type="transmembrane region" description="Helical" evidence="2">
    <location>
        <begin position="43"/>
        <end position="61"/>
    </location>
</feature>
<comment type="caution">
    <text evidence="3">The sequence shown here is derived from an EMBL/GenBank/DDBJ whole genome shotgun (WGS) entry which is preliminary data.</text>
</comment>